<dbReference type="PANTHER" id="PTHR11129:SF1">
    <property type="entry name" value="PROTEIN FARNESYLTRANSFERASE_GERANYLGERANYLTRANSFERASE TYPE-1 SUBUNIT ALPHA"/>
    <property type="match status" value="1"/>
</dbReference>
<keyword evidence="16" id="KW-1185">Reference proteome</keyword>
<keyword evidence="6" id="KW-0808">Transferase</keyword>
<evidence type="ECO:0000313" key="16">
    <source>
        <dbReference type="Proteomes" id="UP001369086"/>
    </source>
</evidence>
<evidence type="ECO:0000256" key="14">
    <source>
        <dbReference type="SAM" id="MobiDB-lite"/>
    </source>
</evidence>
<feature type="region of interest" description="Disordered" evidence="14">
    <location>
        <begin position="1"/>
        <end position="29"/>
    </location>
</feature>
<dbReference type="InterPro" id="IPR002088">
    <property type="entry name" value="Prenyl_trans_a"/>
</dbReference>
<keyword evidence="8" id="KW-0460">Magnesium</keyword>
<dbReference type="SUPFAM" id="SSF48439">
    <property type="entry name" value="Protein prenylyltransferase"/>
    <property type="match status" value="1"/>
</dbReference>
<dbReference type="EC" id="2.5.1.59" evidence="3"/>
<name>A0ABR1AA01_HUSHU</name>
<evidence type="ECO:0000256" key="1">
    <source>
        <dbReference type="ARBA" id="ARBA00001946"/>
    </source>
</evidence>
<evidence type="ECO:0000313" key="15">
    <source>
        <dbReference type="EMBL" id="KAK6493917.1"/>
    </source>
</evidence>
<evidence type="ECO:0000256" key="10">
    <source>
        <dbReference type="ARBA" id="ARBA00041392"/>
    </source>
</evidence>
<dbReference type="Gene3D" id="1.25.40.120">
    <property type="entry name" value="Protein prenylyltransferase"/>
    <property type="match status" value="1"/>
</dbReference>
<evidence type="ECO:0000256" key="12">
    <source>
        <dbReference type="ARBA" id="ARBA00043086"/>
    </source>
</evidence>
<evidence type="ECO:0000256" key="5">
    <source>
        <dbReference type="ARBA" id="ARBA00022602"/>
    </source>
</evidence>
<protein>
    <recommendedName>
        <fullName evidence="9">Protein farnesyltransferase/geranylgeranyltransferase type-1 subunit alpha</fullName>
        <ecNumber evidence="4">2.5.1.58</ecNumber>
        <ecNumber evidence="3">2.5.1.59</ecNumber>
    </recommendedName>
    <alternativeName>
        <fullName evidence="12">CAAX farnesyltransferase subunit alpha</fullName>
    </alternativeName>
    <alternativeName>
        <fullName evidence="11">FTase-alpha</fullName>
    </alternativeName>
    <alternativeName>
        <fullName evidence="10">Ras proteins prenyltransferase subunit alpha</fullName>
    </alternativeName>
    <alternativeName>
        <fullName evidence="13">Type I protein geranyl-geranyltransferase subunit alpha</fullName>
    </alternativeName>
</protein>
<keyword evidence="5" id="KW-0637">Prenyltransferase</keyword>
<feature type="compositionally biased region" description="Basic and acidic residues" evidence="14">
    <location>
        <begin position="1"/>
        <end position="20"/>
    </location>
</feature>
<evidence type="ECO:0000256" key="13">
    <source>
        <dbReference type="ARBA" id="ARBA00043219"/>
    </source>
</evidence>
<comment type="similarity">
    <text evidence="2">Belongs to the protein prenyltransferase subunit alpha family.</text>
</comment>
<evidence type="ECO:0000256" key="8">
    <source>
        <dbReference type="ARBA" id="ARBA00022842"/>
    </source>
</evidence>
<evidence type="ECO:0000256" key="6">
    <source>
        <dbReference type="ARBA" id="ARBA00022679"/>
    </source>
</evidence>
<reference evidence="15 16" key="1">
    <citation type="submission" date="2021-05" db="EMBL/GenBank/DDBJ databases">
        <authorList>
            <person name="Zahm M."/>
            <person name="Klopp C."/>
            <person name="Cabau C."/>
            <person name="Kuhl H."/>
            <person name="Suciu R."/>
            <person name="Ciorpac M."/>
            <person name="Holostenco D."/>
            <person name="Gessner J."/>
            <person name="Wuertz S."/>
            <person name="Hohne C."/>
            <person name="Stock M."/>
            <person name="Gislard M."/>
            <person name="Lluch J."/>
            <person name="Milhes M."/>
            <person name="Lampietro C."/>
            <person name="Lopez Roques C."/>
            <person name="Donnadieu C."/>
            <person name="Du K."/>
            <person name="Schartl M."/>
            <person name="Guiguen Y."/>
        </authorList>
    </citation>
    <scope>NUCLEOTIDE SEQUENCE [LARGE SCALE GENOMIC DNA]</scope>
    <source>
        <strain evidence="15">Hh-F2</strain>
        <tissue evidence="15">Blood</tissue>
    </source>
</reference>
<dbReference type="PANTHER" id="PTHR11129">
    <property type="entry name" value="PROTEIN FARNESYLTRANSFERASE ALPHA SUBUNIT/RAB GERANYLGERANYL TRANSFERASE ALPHA SUBUNIT"/>
    <property type="match status" value="1"/>
</dbReference>
<gene>
    <name evidence="15" type="ORF">HHUSO_G335</name>
</gene>
<dbReference type="EMBL" id="JAHFZB010000001">
    <property type="protein sequence ID" value="KAK6493917.1"/>
    <property type="molecule type" value="Genomic_DNA"/>
</dbReference>
<dbReference type="EC" id="2.5.1.58" evidence="4"/>
<comment type="caution">
    <text evidence="15">The sequence shown here is derived from an EMBL/GenBank/DDBJ whole genome shotgun (WGS) entry which is preliminary data.</text>
</comment>
<dbReference type="PROSITE" id="PS51147">
    <property type="entry name" value="PFTA"/>
    <property type="match status" value="3"/>
</dbReference>
<keyword evidence="7" id="KW-0677">Repeat</keyword>
<comment type="cofactor">
    <cofactor evidence="1">
        <name>Mg(2+)</name>
        <dbReference type="ChEBI" id="CHEBI:18420"/>
    </cofactor>
</comment>
<evidence type="ECO:0000256" key="2">
    <source>
        <dbReference type="ARBA" id="ARBA00006734"/>
    </source>
</evidence>
<evidence type="ECO:0000256" key="3">
    <source>
        <dbReference type="ARBA" id="ARBA00012700"/>
    </source>
</evidence>
<accession>A0ABR1AA01</accession>
<dbReference type="Proteomes" id="UP001369086">
    <property type="component" value="Unassembled WGS sequence"/>
</dbReference>
<evidence type="ECO:0000256" key="4">
    <source>
        <dbReference type="ARBA" id="ARBA00012702"/>
    </source>
</evidence>
<dbReference type="Pfam" id="PF01239">
    <property type="entry name" value="PPTA"/>
    <property type="match status" value="3"/>
</dbReference>
<organism evidence="15 16">
    <name type="scientific">Huso huso</name>
    <name type="common">Beluga</name>
    <name type="synonym">Acipenser huso</name>
    <dbReference type="NCBI Taxonomy" id="61971"/>
    <lineage>
        <taxon>Eukaryota</taxon>
        <taxon>Metazoa</taxon>
        <taxon>Chordata</taxon>
        <taxon>Craniata</taxon>
        <taxon>Vertebrata</taxon>
        <taxon>Euteleostomi</taxon>
        <taxon>Actinopterygii</taxon>
        <taxon>Chondrostei</taxon>
        <taxon>Acipenseriformes</taxon>
        <taxon>Acipenseridae</taxon>
        <taxon>Huso</taxon>
    </lineage>
</organism>
<evidence type="ECO:0000256" key="7">
    <source>
        <dbReference type="ARBA" id="ARBA00022737"/>
    </source>
</evidence>
<evidence type="ECO:0000256" key="9">
    <source>
        <dbReference type="ARBA" id="ARBA00040965"/>
    </source>
</evidence>
<evidence type="ECO:0000256" key="11">
    <source>
        <dbReference type="ARBA" id="ARBA00042436"/>
    </source>
</evidence>
<sequence length="336" mass="39345">MSAAEDEKLNPELQEEHQNQEEGDVEPEMEYGDEIGMGYVFYRDRKEWADVDAVPQDDGPNPIVKIAYSDKFMDVFDYFRAVLQRDERSERAFQLTADAIELNAANYTVWHYRRVLVQSLQKDLHEEMKYITAIIEDQPKNYQVWHHRRMIVEWLKDPSQELEFIADILSQDAKNYHAWQHRQWVIQHYNSHSKRSVAQQNRYNLLQPTIGQAPVEFRQTHAGLCPPETGSSLTSALEILQDHCLSTYPNLLEQILELQQTHSSPYLIAFLVDMYEDMLENACSNQEETLNNALELCDLLAKEKDSIRKEYWKYIGGCLKNKYGTTEESKSPSEEQ</sequence>
<proteinExistence type="inferred from homology"/>